<dbReference type="PANTHER" id="PTHR47326">
    <property type="entry name" value="TRANSPOSABLE ELEMENT TC3 TRANSPOSASE-LIKE PROTEIN"/>
    <property type="match status" value="1"/>
</dbReference>
<dbReference type="EMBL" id="QDEB01015792">
    <property type="protein sequence ID" value="RZC41613.1"/>
    <property type="molecule type" value="Genomic_DNA"/>
</dbReference>
<protein>
    <submittedName>
        <fullName evidence="1">Uncharacterized protein</fullName>
    </submittedName>
</protein>
<dbReference type="AlphaFoldDB" id="A0A482WAS3"/>
<dbReference type="PANTHER" id="PTHR47326:SF1">
    <property type="entry name" value="HTH PSQ-TYPE DOMAIN-CONTAINING PROTEIN"/>
    <property type="match status" value="1"/>
</dbReference>
<comment type="caution">
    <text evidence="1">The sequence shown here is derived from an EMBL/GenBank/DDBJ whole genome shotgun (WGS) entry which is preliminary data.</text>
</comment>
<reference evidence="1 2" key="1">
    <citation type="submission" date="2017-03" db="EMBL/GenBank/DDBJ databases">
        <title>Genome of the blue death feigning beetle - Asbolus verrucosus.</title>
        <authorList>
            <person name="Rider S.D."/>
        </authorList>
    </citation>
    <scope>NUCLEOTIDE SEQUENCE [LARGE SCALE GENOMIC DNA]</scope>
    <source>
        <strain evidence="1">Butters</strain>
        <tissue evidence="1">Head and leg muscle</tissue>
    </source>
</reference>
<keyword evidence="2" id="KW-1185">Reference proteome</keyword>
<feature type="non-terminal residue" evidence="1">
    <location>
        <position position="141"/>
    </location>
</feature>
<sequence length="141" mass="16552">PCFQNGVKLENEERFYFVETGSIDEKKTTDIPKKKTPKVVEDVRGLMEAVPSNSIRKLSQQIHLSYGISHTILKKDLEMFSSKVQVYHKILLRDFALRINYFLHNINDDVLDITFFTDEAWFPLEGYVNSKDGRQKIRMCY</sequence>
<feature type="non-terminal residue" evidence="1">
    <location>
        <position position="1"/>
    </location>
</feature>
<evidence type="ECO:0000313" key="1">
    <source>
        <dbReference type="EMBL" id="RZC41613.1"/>
    </source>
</evidence>
<gene>
    <name evidence="1" type="ORF">BDFB_009069</name>
</gene>
<name>A0A482WAS3_ASBVE</name>
<dbReference type="OrthoDB" id="10040454at2759"/>
<accession>A0A482WAS3</accession>
<organism evidence="1 2">
    <name type="scientific">Asbolus verrucosus</name>
    <name type="common">Desert ironclad beetle</name>
    <dbReference type="NCBI Taxonomy" id="1661398"/>
    <lineage>
        <taxon>Eukaryota</taxon>
        <taxon>Metazoa</taxon>
        <taxon>Ecdysozoa</taxon>
        <taxon>Arthropoda</taxon>
        <taxon>Hexapoda</taxon>
        <taxon>Insecta</taxon>
        <taxon>Pterygota</taxon>
        <taxon>Neoptera</taxon>
        <taxon>Endopterygota</taxon>
        <taxon>Coleoptera</taxon>
        <taxon>Polyphaga</taxon>
        <taxon>Cucujiformia</taxon>
        <taxon>Tenebrionidae</taxon>
        <taxon>Pimeliinae</taxon>
        <taxon>Asbolus</taxon>
    </lineage>
</organism>
<evidence type="ECO:0000313" key="2">
    <source>
        <dbReference type="Proteomes" id="UP000292052"/>
    </source>
</evidence>
<proteinExistence type="predicted"/>
<dbReference type="Proteomes" id="UP000292052">
    <property type="component" value="Unassembled WGS sequence"/>
</dbReference>